<reference evidence="1 2" key="1">
    <citation type="journal article" date="2019" name="Nat. Commun.">
        <title>The antimicrobial potential of Streptomyces from insect microbiomes.</title>
        <authorList>
            <person name="Chevrette M.G."/>
            <person name="Carlson C.M."/>
            <person name="Ortega H.E."/>
            <person name="Thomas C."/>
            <person name="Ananiev G.E."/>
            <person name="Barns K.J."/>
            <person name="Book A.J."/>
            <person name="Cagnazzo J."/>
            <person name="Carlos C."/>
            <person name="Flanigan W."/>
            <person name="Grubbs K.J."/>
            <person name="Horn H.A."/>
            <person name="Hoffmann F.M."/>
            <person name="Klassen J.L."/>
            <person name="Knack J.J."/>
            <person name="Lewin G.R."/>
            <person name="McDonald B.R."/>
            <person name="Muller L."/>
            <person name="Melo W.G.P."/>
            <person name="Pinto-Tomas A.A."/>
            <person name="Schmitz A."/>
            <person name="Wendt-Pienkowski E."/>
            <person name="Wildman S."/>
            <person name="Zhao M."/>
            <person name="Zhang F."/>
            <person name="Bugni T.S."/>
            <person name="Andes D.R."/>
            <person name="Pupo M.T."/>
            <person name="Currie C.R."/>
        </authorList>
    </citation>
    <scope>NUCLEOTIDE SEQUENCE [LARGE SCALE GENOMIC DNA]</scope>
    <source>
        <strain evidence="1 2">SID5840</strain>
    </source>
</reference>
<proteinExistence type="predicted"/>
<name>A0A7K2IN93_9ACTN</name>
<dbReference type="RefSeq" id="WP_161110219.1">
    <property type="nucleotide sequence ID" value="NZ_JBHWJG010000014.1"/>
</dbReference>
<organism evidence="1 2">
    <name type="scientific">Nocardiopsis alba</name>
    <dbReference type="NCBI Taxonomy" id="53437"/>
    <lineage>
        <taxon>Bacteria</taxon>
        <taxon>Bacillati</taxon>
        <taxon>Actinomycetota</taxon>
        <taxon>Actinomycetes</taxon>
        <taxon>Streptosporangiales</taxon>
        <taxon>Nocardiopsidaceae</taxon>
        <taxon>Nocardiopsis</taxon>
    </lineage>
</organism>
<sequence>MTAVPAEFGAGALISRPRKNGAVVESWMMTPAGGAHCTRLFQVETERRRC</sequence>
<dbReference type="EMBL" id="WWHY01000001">
    <property type="protein sequence ID" value="MYR31336.1"/>
    <property type="molecule type" value="Genomic_DNA"/>
</dbReference>
<dbReference type="Proteomes" id="UP000467124">
    <property type="component" value="Unassembled WGS sequence"/>
</dbReference>
<evidence type="ECO:0000313" key="1">
    <source>
        <dbReference type="EMBL" id="MYR31336.1"/>
    </source>
</evidence>
<accession>A0A7K2IN93</accession>
<dbReference type="AlphaFoldDB" id="A0A7K2IN93"/>
<comment type="caution">
    <text evidence="1">The sequence shown here is derived from an EMBL/GenBank/DDBJ whole genome shotgun (WGS) entry which is preliminary data.</text>
</comment>
<protein>
    <submittedName>
        <fullName evidence="1">Uncharacterized protein</fullName>
    </submittedName>
</protein>
<evidence type="ECO:0000313" key="2">
    <source>
        <dbReference type="Proteomes" id="UP000467124"/>
    </source>
</evidence>
<gene>
    <name evidence="1" type="ORF">GTW20_03390</name>
</gene>